<dbReference type="Proteomes" id="UP000009096">
    <property type="component" value="Chromosome 8"/>
</dbReference>
<dbReference type="GO" id="GO:0005634">
    <property type="term" value="C:nucleus"/>
    <property type="evidence" value="ECO:0007669"/>
    <property type="project" value="UniProtKB-SubCell"/>
</dbReference>
<dbReference type="STRING" id="334819.W7MH65"/>
<evidence type="ECO:0000313" key="9">
    <source>
        <dbReference type="Proteomes" id="UP000009096"/>
    </source>
</evidence>
<evidence type="ECO:0000256" key="5">
    <source>
        <dbReference type="SAM" id="MobiDB-lite"/>
    </source>
</evidence>
<proteinExistence type="predicted"/>
<dbReference type="InterPro" id="IPR051027">
    <property type="entry name" value="bZIP_transcription_factors"/>
</dbReference>
<dbReference type="PANTHER" id="PTHR19304">
    <property type="entry name" value="CYCLIC-AMP RESPONSE ELEMENT BINDING PROTEIN"/>
    <property type="match status" value="1"/>
</dbReference>
<dbReference type="SUPFAM" id="SSF57959">
    <property type="entry name" value="Leucine zipper domain"/>
    <property type="match status" value="1"/>
</dbReference>
<protein>
    <recommendedName>
        <fullName evidence="7">BZIP domain-containing protein</fullName>
    </recommendedName>
</protein>
<dbReference type="GeneID" id="30064990"/>
<feature type="region of interest" description="Disordered" evidence="5">
    <location>
        <begin position="121"/>
        <end position="254"/>
    </location>
</feature>
<evidence type="ECO:0000259" key="7">
    <source>
        <dbReference type="PROSITE" id="PS50217"/>
    </source>
</evidence>
<dbReference type="AlphaFoldDB" id="W7MH65"/>
<dbReference type="GO" id="GO:0003700">
    <property type="term" value="F:DNA-binding transcription factor activity"/>
    <property type="evidence" value="ECO:0007669"/>
    <property type="project" value="InterPro"/>
</dbReference>
<dbReference type="EMBL" id="DS022250">
    <property type="protein sequence ID" value="EWG46865.1"/>
    <property type="molecule type" value="Genomic_DNA"/>
</dbReference>
<feature type="compositionally biased region" description="Polar residues" evidence="5">
    <location>
        <begin position="133"/>
        <end position="169"/>
    </location>
</feature>
<feature type="domain" description="BZIP" evidence="7">
    <location>
        <begin position="247"/>
        <end position="310"/>
    </location>
</feature>
<sequence>MAWAWWSVPLSCLVLPYPDFGKHQISCYSTLVLYDGPDSTKLSNSNTIQAAEMSTVYPPFQPRHPPNDGSQPCDPNMQLMAQDPSGMNLYGTLPHSAWEQWWSPENNAFAEALNVAAPNACAQEHHQRHAQYTYDQDSSTQWASPSTSTHTYPVPSLSTYPSTESTSVENAMGDSESRRGSSSTQPDKRKRNASRSTASKAPKRASTRKTTKTEAVPGKPKGRGKGKAVAKPQPTISPSPDPEEELDEHSKKVQERNRIASNKFRVKKREDAKKLRADEKEMEKTNRDLSSCVSELTMQVYELKMRLLQHTDCECHLIQNYIANEAHRYIQDLGEGKQNHATPPLCPYNQHN</sequence>
<evidence type="ECO:0000313" key="8">
    <source>
        <dbReference type="EMBL" id="EWG46865.1"/>
    </source>
</evidence>
<dbReference type="InterPro" id="IPR004827">
    <property type="entry name" value="bZIP"/>
</dbReference>
<keyword evidence="3" id="KW-0804">Transcription</keyword>
<dbReference type="CDD" id="cd14687">
    <property type="entry name" value="bZIP_ATF2"/>
    <property type="match status" value="1"/>
</dbReference>
<feature type="signal peptide" evidence="6">
    <location>
        <begin position="1"/>
        <end position="21"/>
    </location>
</feature>
<dbReference type="VEuPathDB" id="FungiDB:FVEG_07160"/>
<dbReference type="InterPro" id="IPR046347">
    <property type="entry name" value="bZIP_sf"/>
</dbReference>
<keyword evidence="6" id="KW-0732">Signal</keyword>
<comment type="subcellular location">
    <subcellularLocation>
        <location evidence="1">Nucleus</location>
    </subcellularLocation>
</comment>
<dbReference type="EMBL" id="CM000585">
    <property type="protein sequence ID" value="EWG46865.1"/>
    <property type="molecule type" value="Genomic_DNA"/>
</dbReference>
<evidence type="ECO:0000256" key="3">
    <source>
        <dbReference type="ARBA" id="ARBA00023163"/>
    </source>
</evidence>
<keyword evidence="4" id="KW-0539">Nucleus</keyword>
<gene>
    <name evidence="8" type="ORF">FVEG_07160</name>
</gene>
<keyword evidence="2" id="KW-0805">Transcription regulation</keyword>
<organism evidence="8 9">
    <name type="scientific">Gibberella moniliformis (strain M3125 / FGSC 7600)</name>
    <name type="common">Maize ear and stalk rot fungus</name>
    <name type="synonym">Fusarium verticillioides</name>
    <dbReference type="NCBI Taxonomy" id="334819"/>
    <lineage>
        <taxon>Eukaryota</taxon>
        <taxon>Fungi</taxon>
        <taxon>Dikarya</taxon>
        <taxon>Ascomycota</taxon>
        <taxon>Pezizomycotina</taxon>
        <taxon>Sordariomycetes</taxon>
        <taxon>Hypocreomycetidae</taxon>
        <taxon>Hypocreales</taxon>
        <taxon>Nectriaceae</taxon>
        <taxon>Fusarium</taxon>
        <taxon>Fusarium fujikuroi species complex</taxon>
    </lineage>
</organism>
<dbReference type="PROSITE" id="PS50217">
    <property type="entry name" value="BZIP"/>
    <property type="match status" value="1"/>
</dbReference>
<reference evidence="8 9" key="1">
    <citation type="journal article" date="2010" name="Nature">
        <title>Comparative genomics reveals mobile pathogenicity chromosomes in Fusarium.</title>
        <authorList>
            <person name="Ma L.J."/>
            <person name="van der Does H.C."/>
            <person name="Borkovich K.A."/>
            <person name="Coleman J.J."/>
            <person name="Daboussi M.J."/>
            <person name="Di Pietro A."/>
            <person name="Dufresne M."/>
            <person name="Freitag M."/>
            <person name="Grabherr M."/>
            <person name="Henrissat B."/>
            <person name="Houterman P.M."/>
            <person name="Kang S."/>
            <person name="Shim W.B."/>
            <person name="Woloshuk C."/>
            <person name="Xie X."/>
            <person name="Xu J.R."/>
            <person name="Antoniw J."/>
            <person name="Baker S.E."/>
            <person name="Bluhm B.H."/>
            <person name="Breakspear A."/>
            <person name="Brown D.W."/>
            <person name="Butchko R.A."/>
            <person name="Chapman S."/>
            <person name="Coulson R."/>
            <person name="Coutinho P.M."/>
            <person name="Danchin E.G."/>
            <person name="Diener A."/>
            <person name="Gale L.R."/>
            <person name="Gardiner D.M."/>
            <person name="Goff S."/>
            <person name="Hammond-Kosack K.E."/>
            <person name="Hilburn K."/>
            <person name="Hua-Van A."/>
            <person name="Jonkers W."/>
            <person name="Kazan K."/>
            <person name="Kodira C.D."/>
            <person name="Koehrsen M."/>
            <person name="Kumar L."/>
            <person name="Lee Y.H."/>
            <person name="Li L."/>
            <person name="Manners J.M."/>
            <person name="Miranda-Saavedra D."/>
            <person name="Mukherjee M."/>
            <person name="Park G."/>
            <person name="Park J."/>
            <person name="Park S.Y."/>
            <person name="Proctor R.H."/>
            <person name="Regev A."/>
            <person name="Ruiz-Roldan M.C."/>
            <person name="Sain D."/>
            <person name="Sakthikumar S."/>
            <person name="Sykes S."/>
            <person name="Schwartz D.C."/>
            <person name="Turgeon B.G."/>
            <person name="Wapinski I."/>
            <person name="Yoder O."/>
            <person name="Young S."/>
            <person name="Zeng Q."/>
            <person name="Zhou S."/>
            <person name="Galagan J."/>
            <person name="Cuomo C.A."/>
            <person name="Kistler H.C."/>
            <person name="Rep M."/>
        </authorList>
    </citation>
    <scope>NUCLEOTIDE SEQUENCE [LARGE SCALE GENOMIC DNA]</scope>
    <source>
        <strain evidence="9">M3125 / FGSC 7600</strain>
    </source>
</reference>
<accession>W7MH65</accession>
<dbReference type="KEGG" id="fvr:FVEG_07160"/>
<dbReference type="OrthoDB" id="295274at2759"/>
<keyword evidence="9" id="KW-1185">Reference proteome</keyword>
<dbReference type="PROSITE" id="PS00036">
    <property type="entry name" value="BZIP_BASIC"/>
    <property type="match status" value="1"/>
</dbReference>
<dbReference type="Gene3D" id="1.20.5.170">
    <property type="match status" value="1"/>
</dbReference>
<name>W7MH65_GIBM7</name>
<dbReference type="RefSeq" id="XP_018753056.1">
    <property type="nucleotide sequence ID" value="XM_018895735.1"/>
</dbReference>
<feature type="compositionally biased region" description="Basic residues" evidence="5">
    <location>
        <begin position="201"/>
        <end position="210"/>
    </location>
</feature>
<evidence type="ECO:0000256" key="6">
    <source>
        <dbReference type="SAM" id="SignalP"/>
    </source>
</evidence>
<evidence type="ECO:0000256" key="4">
    <source>
        <dbReference type="ARBA" id="ARBA00023242"/>
    </source>
</evidence>
<evidence type="ECO:0000256" key="2">
    <source>
        <dbReference type="ARBA" id="ARBA00023015"/>
    </source>
</evidence>
<feature type="chain" id="PRO_5004896378" description="BZIP domain-containing protein" evidence="6">
    <location>
        <begin position="22"/>
        <end position="352"/>
    </location>
</feature>
<evidence type="ECO:0000256" key="1">
    <source>
        <dbReference type="ARBA" id="ARBA00004123"/>
    </source>
</evidence>